<protein>
    <submittedName>
        <fullName evidence="3">DNA-directed RNA polymerase II subunit RPB1</fullName>
    </submittedName>
</protein>
<gene>
    <name evidence="1" type="ORF">HPLM_LOCUS11130</name>
</gene>
<organism evidence="3">
    <name type="scientific">Haemonchus placei</name>
    <name type="common">Barber's pole worm</name>
    <dbReference type="NCBI Taxonomy" id="6290"/>
    <lineage>
        <taxon>Eukaryota</taxon>
        <taxon>Metazoa</taxon>
        <taxon>Ecdysozoa</taxon>
        <taxon>Nematoda</taxon>
        <taxon>Chromadorea</taxon>
        <taxon>Rhabditida</taxon>
        <taxon>Rhabditina</taxon>
        <taxon>Rhabditomorpha</taxon>
        <taxon>Strongyloidea</taxon>
        <taxon>Trichostrongylidae</taxon>
        <taxon>Haemonchus</taxon>
    </lineage>
</organism>
<reference evidence="3" key="1">
    <citation type="submission" date="2017-02" db="UniProtKB">
        <authorList>
            <consortium name="WormBaseParasite"/>
        </authorList>
    </citation>
    <scope>IDENTIFICATION</scope>
</reference>
<keyword evidence="2" id="KW-1185">Reference proteome</keyword>
<name>A0A0N4WJF0_HAEPC</name>
<dbReference type="WBParaSite" id="HPLM_0001113801-mRNA-1">
    <property type="protein sequence ID" value="HPLM_0001113801-mRNA-1"/>
    <property type="gene ID" value="HPLM_0001113801"/>
</dbReference>
<dbReference type="AlphaFoldDB" id="A0A0N4WJF0"/>
<reference evidence="1 2" key="2">
    <citation type="submission" date="2018-11" db="EMBL/GenBank/DDBJ databases">
        <authorList>
            <consortium name="Pathogen Informatics"/>
        </authorList>
    </citation>
    <scope>NUCLEOTIDE SEQUENCE [LARGE SCALE GENOMIC DNA]</scope>
    <source>
        <strain evidence="1 2">MHpl1</strain>
    </source>
</reference>
<dbReference type="EMBL" id="UZAF01017474">
    <property type="protein sequence ID" value="VDO42035.1"/>
    <property type="molecule type" value="Genomic_DNA"/>
</dbReference>
<sequence length="319" mass="35634">MYIFVLHISLSHAASISSCSQALISDDLARCTMSKQFSARDLPNIQNSSHRKTTKRTLGELANTVAYSLPITCSKALDEGLIEPTVIEQCRSQVPIPQTHPTYPYGYTYESGYLDTRTPIQPVHPGTTPVPGKQSVPAQPVPQYGYPQWPGYAITRSNSQPSAPPAYSQWQQYGTYSAGSSYESQQGISPQVYNPSIPMSGYGFYTTVPPQSTTLPTSVIPLAPRAQTPSYKSPNNHGYPADYREQTRRPYTIGKFGTCELLIPCFEQDIFPITWTLYVTAMYVAQLWPTTKVTTLRTNSKLWKMHPLKPDNTRFQSEK</sequence>
<proteinExistence type="predicted"/>
<evidence type="ECO:0000313" key="1">
    <source>
        <dbReference type="EMBL" id="VDO42035.1"/>
    </source>
</evidence>
<accession>A0A0N4WJF0</accession>
<evidence type="ECO:0000313" key="3">
    <source>
        <dbReference type="WBParaSite" id="HPLM_0001113801-mRNA-1"/>
    </source>
</evidence>
<evidence type="ECO:0000313" key="2">
    <source>
        <dbReference type="Proteomes" id="UP000268014"/>
    </source>
</evidence>
<dbReference type="Proteomes" id="UP000268014">
    <property type="component" value="Unassembled WGS sequence"/>
</dbReference>